<dbReference type="PROSITE" id="PS51257">
    <property type="entry name" value="PROKAR_LIPOPROTEIN"/>
    <property type="match status" value="1"/>
</dbReference>
<evidence type="ECO:0000313" key="2">
    <source>
        <dbReference type="Proteomes" id="UP001461498"/>
    </source>
</evidence>
<organism evidence="1 2">
    <name type="scientific">Rhynocoris fuscipes</name>
    <dbReference type="NCBI Taxonomy" id="488301"/>
    <lineage>
        <taxon>Eukaryota</taxon>
        <taxon>Metazoa</taxon>
        <taxon>Ecdysozoa</taxon>
        <taxon>Arthropoda</taxon>
        <taxon>Hexapoda</taxon>
        <taxon>Insecta</taxon>
        <taxon>Pterygota</taxon>
        <taxon>Neoptera</taxon>
        <taxon>Paraneoptera</taxon>
        <taxon>Hemiptera</taxon>
        <taxon>Heteroptera</taxon>
        <taxon>Panheteroptera</taxon>
        <taxon>Cimicomorpha</taxon>
        <taxon>Reduviidae</taxon>
        <taxon>Harpactorinae</taxon>
        <taxon>Harpactorini</taxon>
        <taxon>Rhynocoris</taxon>
    </lineage>
</organism>
<reference evidence="1 2" key="1">
    <citation type="submission" date="2022-12" db="EMBL/GenBank/DDBJ databases">
        <title>Chromosome-level genome assembly of true bugs.</title>
        <authorList>
            <person name="Ma L."/>
            <person name="Li H."/>
        </authorList>
    </citation>
    <scope>NUCLEOTIDE SEQUENCE [LARGE SCALE GENOMIC DNA]</scope>
    <source>
        <strain evidence="1">Lab_2022b</strain>
    </source>
</reference>
<dbReference type="Proteomes" id="UP001461498">
    <property type="component" value="Unassembled WGS sequence"/>
</dbReference>
<name>A0AAW1CJX9_9HEMI</name>
<keyword evidence="2" id="KW-1185">Reference proteome</keyword>
<dbReference type="AlphaFoldDB" id="A0AAW1CJX9"/>
<comment type="caution">
    <text evidence="1">The sequence shown here is derived from an EMBL/GenBank/DDBJ whole genome shotgun (WGS) entry which is preliminary data.</text>
</comment>
<sequence>MNCSQIKYNKLILQYLQMLSSSCRAVRFPAKPDKDKSSKITNVPSHSGPVHILESCSHPGI</sequence>
<gene>
    <name evidence="1" type="ORF">O3M35_003286</name>
</gene>
<dbReference type="EMBL" id="JAPXFL010000012">
    <property type="protein sequence ID" value="KAK9498712.1"/>
    <property type="molecule type" value="Genomic_DNA"/>
</dbReference>
<accession>A0AAW1CJX9</accession>
<protein>
    <submittedName>
        <fullName evidence="1">Uncharacterized protein</fullName>
    </submittedName>
</protein>
<proteinExistence type="predicted"/>
<evidence type="ECO:0000313" key="1">
    <source>
        <dbReference type="EMBL" id="KAK9498712.1"/>
    </source>
</evidence>